<accession>A0A2V4MVN6</accession>
<dbReference type="Gene3D" id="2.60.120.260">
    <property type="entry name" value="Galactose-binding domain-like"/>
    <property type="match status" value="1"/>
</dbReference>
<gene>
    <name evidence="6" type="ORF">C7C46_26820</name>
</gene>
<feature type="signal peptide" evidence="4">
    <location>
        <begin position="1"/>
        <end position="31"/>
    </location>
</feature>
<dbReference type="InterPro" id="IPR013783">
    <property type="entry name" value="Ig-like_fold"/>
</dbReference>
<keyword evidence="1" id="KW-0378">Hydrolase</keyword>
<dbReference type="SUPFAM" id="SSF49265">
    <property type="entry name" value="Fibronectin type III"/>
    <property type="match status" value="1"/>
</dbReference>
<feature type="domain" description="Fibronectin type-III" evidence="5">
    <location>
        <begin position="178"/>
        <end position="263"/>
    </location>
</feature>
<protein>
    <recommendedName>
        <fullName evidence="5">Fibronectin type-III domain-containing protein</fullName>
    </recommendedName>
</protein>
<feature type="chain" id="PRO_5038710039" description="Fibronectin type-III domain-containing protein" evidence="4">
    <location>
        <begin position="32"/>
        <end position="704"/>
    </location>
</feature>
<name>A0A2V4MVN6_9ACTN</name>
<dbReference type="Proteomes" id="UP000248039">
    <property type="component" value="Unassembled WGS sequence"/>
</dbReference>
<evidence type="ECO:0000256" key="2">
    <source>
        <dbReference type="ARBA" id="ARBA00023295"/>
    </source>
</evidence>
<dbReference type="OrthoDB" id="3845597at2"/>
<evidence type="ECO:0000259" key="5">
    <source>
        <dbReference type="PROSITE" id="PS50853"/>
    </source>
</evidence>
<evidence type="ECO:0000313" key="6">
    <source>
        <dbReference type="EMBL" id="PYC71459.1"/>
    </source>
</evidence>
<organism evidence="6 7">
    <name type="scientific">Streptomyces tateyamensis</name>
    <dbReference type="NCBI Taxonomy" id="565073"/>
    <lineage>
        <taxon>Bacteria</taxon>
        <taxon>Bacillati</taxon>
        <taxon>Actinomycetota</taxon>
        <taxon>Actinomycetes</taxon>
        <taxon>Kitasatosporales</taxon>
        <taxon>Streptomycetaceae</taxon>
        <taxon>Streptomyces</taxon>
    </lineage>
</organism>
<keyword evidence="4" id="KW-0732">Signal</keyword>
<dbReference type="SMART" id="SM00060">
    <property type="entry name" value="FN3"/>
    <property type="match status" value="1"/>
</dbReference>
<keyword evidence="3" id="KW-0624">Polysaccharide degradation</keyword>
<dbReference type="GO" id="GO:0000272">
    <property type="term" value="P:polysaccharide catabolic process"/>
    <property type="evidence" value="ECO:0007669"/>
    <property type="project" value="UniProtKB-KW"/>
</dbReference>
<dbReference type="Pfam" id="PF00041">
    <property type="entry name" value="fn3"/>
    <property type="match status" value="1"/>
</dbReference>
<dbReference type="InterPro" id="IPR008979">
    <property type="entry name" value="Galactose-bd-like_sf"/>
</dbReference>
<keyword evidence="7" id="KW-1185">Reference proteome</keyword>
<dbReference type="InterPro" id="IPR003961">
    <property type="entry name" value="FN3_dom"/>
</dbReference>
<dbReference type="InterPro" id="IPR036116">
    <property type="entry name" value="FN3_sf"/>
</dbReference>
<keyword evidence="2" id="KW-0326">Glycosidase</keyword>
<evidence type="ECO:0000256" key="1">
    <source>
        <dbReference type="ARBA" id="ARBA00022801"/>
    </source>
</evidence>
<dbReference type="InterPro" id="IPR003305">
    <property type="entry name" value="CenC_carb-bd"/>
</dbReference>
<dbReference type="Gene3D" id="2.60.40.10">
    <property type="entry name" value="Immunoglobulins"/>
    <property type="match status" value="1"/>
</dbReference>
<dbReference type="EMBL" id="PYBW01000112">
    <property type="protein sequence ID" value="PYC71459.1"/>
    <property type="molecule type" value="Genomic_DNA"/>
</dbReference>
<dbReference type="SUPFAM" id="SSF49785">
    <property type="entry name" value="Galactose-binding domain-like"/>
    <property type="match status" value="1"/>
</dbReference>
<comment type="caution">
    <text evidence="6">The sequence shown here is derived from an EMBL/GenBank/DDBJ whole genome shotgun (WGS) entry which is preliminary data.</text>
</comment>
<evidence type="ECO:0000313" key="7">
    <source>
        <dbReference type="Proteomes" id="UP000248039"/>
    </source>
</evidence>
<evidence type="ECO:0000256" key="4">
    <source>
        <dbReference type="SAM" id="SignalP"/>
    </source>
</evidence>
<dbReference type="RefSeq" id="WP_110672518.1">
    <property type="nucleotide sequence ID" value="NZ_PYBW01000112.1"/>
</dbReference>
<reference evidence="6 7" key="1">
    <citation type="submission" date="2018-03" db="EMBL/GenBank/DDBJ databases">
        <title>Bioinformatic expansion and discovery of thiopeptide antibiotics.</title>
        <authorList>
            <person name="Schwalen C.J."/>
            <person name="Hudson G.A."/>
            <person name="Mitchell D.A."/>
        </authorList>
    </citation>
    <scope>NUCLEOTIDE SEQUENCE [LARGE SCALE GENOMIC DNA]</scope>
    <source>
        <strain evidence="6 7">ATCC 21389</strain>
    </source>
</reference>
<dbReference type="GO" id="GO:0016798">
    <property type="term" value="F:hydrolase activity, acting on glycosyl bonds"/>
    <property type="evidence" value="ECO:0007669"/>
    <property type="project" value="UniProtKB-KW"/>
</dbReference>
<dbReference type="PROSITE" id="PS50853">
    <property type="entry name" value="FN3"/>
    <property type="match status" value="1"/>
</dbReference>
<sequence>MTTRHIRPPRALTALTATLALLLGGAAAATAARADATNLVTDPGFESGLTGWSCDAGTGSTVTSPVLSGSSALKGAATGSDDAQCTQTVAVQPNSSYTLSAYVQGAYVYLGATGLGNPAWTPSATGWQQLSTSFSTGANTTSVTLYLHGWYGQGSYYADDVVLSGPGGGGGGATGPAVPTALAATATTGSSISLGWTEPATGTAATSYKVYEGSTAVATSTTTAATVGGLAAGSTHSYAVSALDAAGHESAKSAPVSATTATGGGGGSSAWHPNYLAIGSVYTPGSTVDSFFSTLKTHGRLPDYGYEYLIGGDFPNWASTTTTFVQHSAQFGMTPVLVEYGMNGNVDGSSVDYTNMQNASWVSSYFQALKNAASAANAAAPGKPVGWVIEPDMLGYLQQNYGAQYGNDATRFPAATSSAYSAGVLSSGTDPAFANSLKGLVEAISYTVKKYDPSAFLGWQVNTWGVRDALKDTDTQGWTAGRQSVVNTGNQVAAFLKTADLGYRADFLAFDQWGQDFGILRDPNPAGDIRYLNAAHWSNYLLYVQTVRQALGLPAVLWQIPVGHLNATRTPSPTYWNASGTFPDLDDVTTEQDEDSASTFFYGDSFTSSGNSLAFYGSNPGADPKVSVSGSPQTESGGGSTVTWGSHLPEAAAAGVVAILFGAGTGTATYGVPEMVGTNQSGPGDFGYWVTRTQSYLAAPTPLP</sequence>
<proteinExistence type="predicted"/>
<dbReference type="Pfam" id="PF02018">
    <property type="entry name" value="CBM_4_9"/>
    <property type="match status" value="1"/>
</dbReference>
<evidence type="ECO:0000256" key="3">
    <source>
        <dbReference type="ARBA" id="ARBA00023326"/>
    </source>
</evidence>
<keyword evidence="3" id="KW-0119">Carbohydrate metabolism</keyword>
<dbReference type="AlphaFoldDB" id="A0A2V4MVN6"/>